<evidence type="ECO:0000256" key="4">
    <source>
        <dbReference type="ARBA" id="ARBA00022801"/>
    </source>
</evidence>
<dbReference type="PROSITE" id="PS00758">
    <property type="entry name" value="ARGE_DAPE_CPG2_1"/>
    <property type="match status" value="1"/>
</dbReference>
<gene>
    <name evidence="9" type="ORF">EV421DRAFT_1036005</name>
</gene>
<feature type="domain" description="Peptidase M20 dimerisation" evidence="8">
    <location>
        <begin position="289"/>
        <end position="429"/>
    </location>
</feature>
<dbReference type="Gene3D" id="3.30.70.360">
    <property type="match status" value="1"/>
</dbReference>
<keyword evidence="4" id="KW-0378">Hydrolase</keyword>
<keyword evidence="5 7" id="KW-0862">Zinc</keyword>
<comment type="similarity">
    <text evidence="1">Belongs to the peptidase M20A family.</text>
</comment>
<dbReference type="GO" id="GO:0004181">
    <property type="term" value="F:metallocarboxypeptidase activity"/>
    <property type="evidence" value="ECO:0007669"/>
    <property type="project" value="InterPro"/>
</dbReference>
<dbReference type="InterPro" id="IPR047177">
    <property type="entry name" value="Pept_M20A"/>
</dbReference>
<keyword evidence="3 7" id="KW-0479">Metal-binding</keyword>
<evidence type="ECO:0000259" key="8">
    <source>
        <dbReference type="Pfam" id="PF07687"/>
    </source>
</evidence>
<evidence type="ECO:0000256" key="6">
    <source>
        <dbReference type="PIRSR" id="PIRSR037217-1"/>
    </source>
</evidence>
<dbReference type="GO" id="GO:0046872">
    <property type="term" value="F:metal ion binding"/>
    <property type="evidence" value="ECO:0007669"/>
    <property type="project" value="UniProtKB-KW"/>
</dbReference>
<dbReference type="CDD" id="cd05674">
    <property type="entry name" value="M20_yscS"/>
    <property type="match status" value="1"/>
</dbReference>
<feature type="binding site" evidence="7">
    <location>
        <position position="208"/>
    </location>
    <ligand>
        <name>Zn(2+)</name>
        <dbReference type="ChEBI" id="CHEBI:29105"/>
        <label>1</label>
    </ligand>
</feature>
<organism evidence="9 10">
    <name type="scientific">Armillaria borealis</name>
    <dbReference type="NCBI Taxonomy" id="47425"/>
    <lineage>
        <taxon>Eukaryota</taxon>
        <taxon>Fungi</taxon>
        <taxon>Dikarya</taxon>
        <taxon>Basidiomycota</taxon>
        <taxon>Agaricomycotina</taxon>
        <taxon>Agaricomycetes</taxon>
        <taxon>Agaricomycetidae</taxon>
        <taxon>Agaricales</taxon>
        <taxon>Marasmiineae</taxon>
        <taxon>Physalacriaceae</taxon>
        <taxon>Armillaria</taxon>
    </lineage>
</organism>
<dbReference type="Gene3D" id="1.10.150.900">
    <property type="match status" value="1"/>
</dbReference>
<keyword evidence="2" id="KW-0645">Protease</keyword>
<feature type="active site" description="Proton acceptor" evidence="6">
    <location>
        <position position="242"/>
    </location>
</feature>
<dbReference type="InterPro" id="IPR002933">
    <property type="entry name" value="Peptidase_M20"/>
</dbReference>
<feature type="binding site" evidence="7">
    <location>
        <position position="173"/>
    </location>
    <ligand>
        <name>Zn(2+)</name>
        <dbReference type="ChEBI" id="CHEBI:29105"/>
        <label>2</label>
    </ligand>
</feature>
<dbReference type="GO" id="GO:0000328">
    <property type="term" value="C:fungal-type vacuole lumen"/>
    <property type="evidence" value="ECO:0007669"/>
    <property type="project" value="TreeGrafter"/>
</dbReference>
<dbReference type="Proteomes" id="UP001175226">
    <property type="component" value="Unassembled WGS sequence"/>
</dbReference>
<dbReference type="PANTHER" id="PTHR45962:SF1">
    <property type="entry name" value="N-FATTY-ACYL-AMINO ACID SYNTHASE_HYDROLASE PM20D1"/>
    <property type="match status" value="1"/>
</dbReference>
<protein>
    <recommendedName>
        <fullName evidence="8">Peptidase M20 dimerisation domain-containing protein</fullName>
    </recommendedName>
</protein>
<evidence type="ECO:0000256" key="3">
    <source>
        <dbReference type="ARBA" id="ARBA00022723"/>
    </source>
</evidence>
<sequence length="587" mass="63779">MGTKLPEYTLPPANEAKPKRSQSKLKLLGVVLLSIIWASLSLFRRRGVVHIRGRNDVSLLTSPGCPQVDVLVPEKNANIWKTAGQTIATQEFKLRAASLLGGAVQIPGETFDDMGPIGEDSRWEIHGKFHEYLAEAFPLVHATFVLEKVNTYGLLYTWKGSDASLKPLLLLAHQDVVPVDPNTIDEWAHPPFSGHFDGDRIWGRGSSDDKSGLIGILSSLEVLLENDFKSTRTIILAFGFDEEVGGLQGAGYIAPKILETYGEDSLALLVDEGGGFGQEYGTVFATPGIAEKGSTNVRVDVATPGGHSSVPPAHTSIGILARLLVEFENNPYEVHLQRGTPTYELFQCFAEYSKDIPDKLRNDIKQSAKSDKALLNVEDVLFQDPLYKSLVGTTQAIDIIHGGVKSNALPEQAWAIINHRVSTQSSASETFEHDTHLLISLAERFNLTYTAFGKDISQSGVPTKGSLALSSPGYLDIAPSTPTTGNEAAPYKLLSGTIKATYNAHRSLEGDNIVVGPGMPTGNTDTKYYWNLTPHIFRYKHQNSGNGTNSLGGGAHTVNESISADSFVEMILFYTTLILNVDETTDL</sequence>
<keyword evidence="10" id="KW-1185">Reference proteome</keyword>
<dbReference type="FunFam" id="3.40.630.10:FF:000027">
    <property type="entry name" value="N-fatty-acyl-amino acid synthase/hydrolase PM20D1"/>
    <property type="match status" value="1"/>
</dbReference>
<feature type="binding site" evidence="7">
    <location>
        <position position="243"/>
    </location>
    <ligand>
        <name>Zn(2+)</name>
        <dbReference type="ChEBI" id="CHEBI:29105"/>
        <label>1</label>
    </ligand>
</feature>
<dbReference type="PIRSF" id="PIRSF037217">
    <property type="entry name" value="Carboxypeptidase_S"/>
    <property type="match status" value="1"/>
</dbReference>
<dbReference type="SUPFAM" id="SSF53187">
    <property type="entry name" value="Zn-dependent exopeptidases"/>
    <property type="match status" value="1"/>
</dbReference>
<dbReference type="PANTHER" id="PTHR45962">
    <property type="entry name" value="N-FATTY-ACYL-AMINO ACID SYNTHASE/HYDROLASE PM20D1"/>
    <property type="match status" value="1"/>
</dbReference>
<evidence type="ECO:0000256" key="2">
    <source>
        <dbReference type="ARBA" id="ARBA00022670"/>
    </source>
</evidence>
<dbReference type="Pfam" id="PF01546">
    <property type="entry name" value="Peptidase_M20"/>
    <property type="match status" value="1"/>
</dbReference>
<dbReference type="Pfam" id="PF07687">
    <property type="entry name" value="M20_dimer"/>
    <property type="match status" value="1"/>
</dbReference>
<reference evidence="9" key="1">
    <citation type="submission" date="2023-06" db="EMBL/GenBank/DDBJ databases">
        <authorList>
            <consortium name="Lawrence Berkeley National Laboratory"/>
            <person name="Ahrendt S."/>
            <person name="Sahu N."/>
            <person name="Indic B."/>
            <person name="Wong-Bajracharya J."/>
            <person name="Merenyi Z."/>
            <person name="Ke H.-M."/>
            <person name="Monk M."/>
            <person name="Kocsube S."/>
            <person name="Drula E."/>
            <person name="Lipzen A."/>
            <person name="Balint B."/>
            <person name="Henrissat B."/>
            <person name="Andreopoulos B."/>
            <person name="Martin F.M."/>
            <person name="Harder C.B."/>
            <person name="Rigling D."/>
            <person name="Ford K.L."/>
            <person name="Foster G.D."/>
            <person name="Pangilinan J."/>
            <person name="Papanicolaou A."/>
            <person name="Barry K."/>
            <person name="LaButti K."/>
            <person name="Viragh M."/>
            <person name="Koriabine M."/>
            <person name="Yan M."/>
            <person name="Riley R."/>
            <person name="Champramary S."/>
            <person name="Plett K.L."/>
            <person name="Tsai I.J."/>
            <person name="Slot J."/>
            <person name="Sipos G."/>
            <person name="Plett J."/>
            <person name="Nagy L.G."/>
            <person name="Grigoriev I.V."/>
        </authorList>
    </citation>
    <scope>NUCLEOTIDE SEQUENCE</scope>
    <source>
        <strain evidence="9">FPL87.14</strain>
    </source>
</reference>
<dbReference type="SUPFAM" id="SSF55031">
    <property type="entry name" value="Bacterial exopeptidase dimerisation domain"/>
    <property type="match status" value="1"/>
</dbReference>
<proteinExistence type="inferred from homology"/>
<evidence type="ECO:0000313" key="10">
    <source>
        <dbReference type="Proteomes" id="UP001175226"/>
    </source>
</evidence>
<evidence type="ECO:0000256" key="7">
    <source>
        <dbReference type="PIRSR" id="PIRSR037217-2"/>
    </source>
</evidence>
<dbReference type="InterPro" id="IPR017141">
    <property type="entry name" value="Pept_M20_carboxypep"/>
</dbReference>
<dbReference type="AlphaFoldDB" id="A0AA39MZ30"/>
<dbReference type="PROSITE" id="PS00759">
    <property type="entry name" value="ARGE_DAPE_CPG2_2"/>
    <property type="match status" value="1"/>
</dbReference>
<feature type="binding site" evidence="7">
    <location>
        <position position="208"/>
    </location>
    <ligand>
        <name>Zn(2+)</name>
        <dbReference type="ChEBI" id="CHEBI:29105"/>
        <label>2</label>
    </ligand>
</feature>
<dbReference type="Gene3D" id="3.40.630.10">
    <property type="entry name" value="Zn peptidases"/>
    <property type="match status" value="1"/>
</dbReference>
<dbReference type="EMBL" id="JAUEPT010000005">
    <property type="protein sequence ID" value="KAK0451488.1"/>
    <property type="molecule type" value="Genomic_DNA"/>
</dbReference>
<feature type="active site" evidence="6">
    <location>
        <position position="175"/>
    </location>
</feature>
<dbReference type="InterPro" id="IPR036264">
    <property type="entry name" value="Bact_exopeptidase_dim_dom"/>
</dbReference>
<dbReference type="InterPro" id="IPR011650">
    <property type="entry name" value="Peptidase_M20_dimer"/>
</dbReference>
<feature type="binding site" evidence="7">
    <location>
        <position position="556"/>
    </location>
    <ligand>
        <name>Zn(2+)</name>
        <dbReference type="ChEBI" id="CHEBI:29105"/>
        <label>1</label>
    </ligand>
</feature>
<feature type="binding site" evidence="7">
    <location>
        <position position="271"/>
    </location>
    <ligand>
        <name>Zn(2+)</name>
        <dbReference type="ChEBI" id="CHEBI:29105"/>
        <label>2</label>
    </ligand>
</feature>
<evidence type="ECO:0000256" key="5">
    <source>
        <dbReference type="ARBA" id="ARBA00022833"/>
    </source>
</evidence>
<dbReference type="InterPro" id="IPR001261">
    <property type="entry name" value="ArgE/DapE_CS"/>
</dbReference>
<comment type="caution">
    <text evidence="9">The sequence shown here is derived from an EMBL/GenBank/DDBJ whole genome shotgun (WGS) entry which is preliminary data.</text>
</comment>
<evidence type="ECO:0000256" key="1">
    <source>
        <dbReference type="ARBA" id="ARBA00006247"/>
    </source>
</evidence>
<evidence type="ECO:0000313" key="9">
    <source>
        <dbReference type="EMBL" id="KAK0451488.1"/>
    </source>
</evidence>
<accession>A0AA39MZ30</accession>
<dbReference type="GO" id="GO:0051603">
    <property type="term" value="P:proteolysis involved in protein catabolic process"/>
    <property type="evidence" value="ECO:0007669"/>
    <property type="project" value="TreeGrafter"/>
</dbReference>
<name>A0AA39MZ30_9AGAR</name>